<feature type="transmembrane region" description="Helical" evidence="1">
    <location>
        <begin position="7"/>
        <end position="29"/>
    </location>
</feature>
<evidence type="ECO:0008006" key="4">
    <source>
        <dbReference type="Google" id="ProtNLM"/>
    </source>
</evidence>
<protein>
    <recommendedName>
        <fullName evidence="4">ZIP family metal transporter</fullName>
    </recommendedName>
</protein>
<feature type="transmembrane region" description="Helical" evidence="1">
    <location>
        <begin position="41"/>
        <end position="64"/>
    </location>
</feature>
<comment type="caution">
    <text evidence="2">The sequence shown here is derived from an EMBL/GenBank/DDBJ whole genome shotgun (WGS) entry which is preliminary data.</text>
</comment>
<proteinExistence type="predicted"/>
<name>A0ABT9BJS6_9BACT</name>
<keyword evidence="1" id="KW-0812">Transmembrane</keyword>
<keyword evidence="3" id="KW-1185">Reference proteome</keyword>
<gene>
    <name evidence="2" type="ORF">Q5H93_19275</name>
</gene>
<keyword evidence="1" id="KW-0472">Membrane</keyword>
<evidence type="ECO:0000256" key="1">
    <source>
        <dbReference type="SAM" id="Phobius"/>
    </source>
</evidence>
<dbReference type="Proteomes" id="UP001176429">
    <property type="component" value="Unassembled WGS sequence"/>
</dbReference>
<dbReference type="RefSeq" id="WP_305008288.1">
    <property type="nucleotide sequence ID" value="NZ_JAUQSY010000015.1"/>
</dbReference>
<evidence type="ECO:0000313" key="3">
    <source>
        <dbReference type="Proteomes" id="UP001176429"/>
    </source>
</evidence>
<organism evidence="2 3">
    <name type="scientific">Hymenobacter aranciens</name>
    <dbReference type="NCBI Taxonomy" id="3063996"/>
    <lineage>
        <taxon>Bacteria</taxon>
        <taxon>Pseudomonadati</taxon>
        <taxon>Bacteroidota</taxon>
        <taxon>Cytophagia</taxon>
        <taxon>Cytophagales</taxon>
        <taxon>Hymenobacteraceae</taxon>
        <taxon>Hymenobacter</taxon>
    </lineage>
</organism>
<keyword evidence="1" id="KW-1133">Transmembrane helix</keyword>
<reference evidence="2" key="1">
    <citation type="submission" date="2023-07" db="EMBL/GenBank/DDBJ databases">
        <authorList>
            <person name="Kim M.K."/>
        </authorList>
    </citation>
    <scope>NUCLEOTIDE SEQUENCE</scope>
    <source>
        <strain evidence="2">ASUV-10-1</strain>
    </source>
</reference>
<sequence length="92" mass="9888">MTHKTKWLIFAPAGLVLVGTGASMVHWAGSLKDRGRPTREWLGAGTLALAVLNAGLSIFGHGVAEKVLHELHEKPLETEPNWELEAGNIGLL</sequence>
<evidence type="ECO:0000313" key="2">
    <source>
        <dbReference type="EMBL" id="MDO7876896.1"/>
    </source>
</evidence>
<accession>A0ABT9BJS6</accession>
<dbReference type="EMBL" id="JAUQSY010000015">
    <property type="protein sequence ID" value="MDO7876896.1"/>
    <property type="molecule type" value="Genomic_DNA"/>
</dbReference>